<gene>
    <name evidence="6" type="ORF">EYB31_01740</name>
</gene>
<dbReference type="RefSeq" id="WP_131011527.1">
    <property type="nucleotide sequence ID" value="NZ_SIRE01000002.1"/>
</dbReference>
<dbReference type="AlphaFoldDB" id="A0A4Q9E289"/>
<accession>A0A4Q9E289</accession>
<dbReference type="CDD" id="cd04186">
    <property type="entry name" value="GT_2_like_c"/>
    <property type="match status" value="1"/>
</dbReference>
<dbReference type="PANTHER" id="PTHR43179">
    <property type="entry name" value="RHAMNOSYLTRANSFERASE WBBL"/>
    <property type="match status" value="1"/>
</dbReference>
<evidence type="ECO:0000259" key="5">
    <source>
        <dbReference type="Pfam" id="PF00535"/>
    </source>
</evidence>
<comment type="caution">
    <text evidence="6">The sequence shown here is derived from an EMBL/GenBank/DDBJ whole genome shotgun (WGS) entry which is preliminary data.</text>
</comment>
<evidence type="ECO:0000256" key="1">
    <source>
        <dbReference type="ARBA" id="ARBA00004776"/>
    </source>
</evidence>
<dbReference type="OrthoDB" id="8936324at2"/>
<dbReference type="InterPro" id="IPR029044">
    <property type="entry name" value="Nucleotide-diphossugar_trans"/>
</dbReference>
<dbReference type="GO" id="GO:0016757">
    <property type="term" value="F:glycosyltransferase activity"/>
    <property type="evidence" value="ECO:0007669"/>
    <property type="project" value="UniProtKB-KW"/>
</dbReference>
<organism evidence="6 7">
    <name type="scientific">Paenibacillus thalictri</name>
    <dbReference type="NCBI Taxonomy" id="2527873"/>
    <lineage>
        <taxon>Bacteria</taxon>
        <taxon>Bacillati</taxon>
        <taxon>Bacillota</taxon>
        <taxon>Bacilli</taxon>
        <taxon>Bacillales</taxon>
        <taxon>Paenibacillaceae</taxon>
        <taxon>Paenibacillus</taxon>
    </lineage>
</organism>
<name>A0A4Q9E289_9BACL</name>
<dbReference type="InterPro" id="IPR001173">
    <property type="entry name" value="Glyco_trans_2-like"/>
</dbReference>
<evidence type="ECO:0000256" key="4">
    <source>
        <dbReference type="ARBA" id="ARBA00022679"/>
    </source>
</evidence>
<dbReference type="Proteomes" id="UP000293142">
    <property type="component" value="Unassembled WGS sequence"/>
</dbReference>
<keyword evidence="4 6" id="KW-0808">Transferase</keyword>
<proteinExistence type="inferred from homology"/>
<protein>
    <submittedName>
        <fullName evidence="6">Glycosyltransferase family 2 protein</fullName>
    </submittedName>
</protein>
<comment type="similarity">
    <text evidence="2">Belongs to the glycosyltransferase 2 family.</text>
</comment>
<evidence type="ECO:0000256" key="3">
    <source>
        <dbReference type="ARBA" id="ARBA00022676"/>
    </source>
</evidence>
<evidence type="ECO:0000313" key="7">
    <source>
        <dbReference type="Proteomes" id="UP000293142"/>
    </source>
</evidence>
<feature type="domain" description="Glycosyltransferase 2-like" evidence="5">
    <location>
        <begin position="5"/>
        <end position="169"/>
    </location>
</feature>
<dbReference type="EMBL" id="SIRE01000002">
    <property type="protein sequence ID" value="TBL81741.1"/>
    <property type="molecule type" value="Genomic_DNA"/>
</dbReference>
<keyword evidence="7" id="KW-1185">Reference proteome</keyword>
<keyword evidence="3" id="KW-0328">Glycosyltransferase</keyword>
<dbReference type="SUPFAM" id="SSF53448">
    <property type="entry name" value="Nucleotide-diphospho-sugar transferases"/>
    <property type="match status" value="1"/>
</dbReference>
<reference evidence="6 7" key="1">
    <citation type="submission" date="2019-02" db="EMBL/GenBank/DDBJ databases">
        <title>Paenibacillus sp. nov., isolated from surface-sterilized tissue of Thalictrum simplex L.</title>
        <authorList>
            <person name="Tuo L."/>
        </authorList>
    </citation>
    <scope>NUCLEOTIDE SEQUENCE [LARGE SCALE GENOMIC DNA]</scope>
    <source>
        <strain evidence="6 7">N2SHLJ1</strain>
    </source>
</reference>
<sequence>MQTTSIIIPNRNGLGYLRECVLSIKQHTDAETPYEIIVVDNGSDDGSLQYCRQEHIKFISLPSNRGFPAACNLGMRIASGDALMLLNNDVLVTRNWLKNLLRCLYSGNEVGIVGPVTNFASGKQMVEIPYKTSEQAAGFSNTADPGKWLNVPRLIGFCFLFKRELLHRIGLLDEQFSPGHFEDDDYCYRARSQGYRLLIAADTFIYHHGSASFGKEGDDRVKQLIRRNYDKFVAKWGVDPHSFI</sequence>
<dbReference type="Gene3D" id="3.90.550.10">
    <property type="entry name" value="Spore Coat Polysaccharide Biosynthesis Protein SpsA, Chain A"/>
    <property type="match status" value="1"/>
</dbReference>
<dbReference type="Pfam" id="PF00535">
    <property type="entry name" value="Glycos_transf_2"/>
    <property type="match status" value="1"/>
</dbReference>
<dbReference type="PANTHER" id="PTHR43179:SF12">
    <property type="entry name" value="GALACTOFURANOSYLTRANSFERASE GLFT2"/>
    <property type="match status" value="1"/>
</dbReference>
<comment type="pathway">
    <text evidence="1">Cell wall biogenesis; cell wall polysaccharide biosynthesis.</text>
</comment>
<evidence type="ECO:0000256" key="2">
    <source>
        <dbReference type="ARBA" id="ARBA00006739"/>
    </source>
</evidence>
<evidence type="ECO:0000313" key="6">
    <source>
        <dbReference type="EMBL" id="TBL81741.1"/>
    </source>
</evidence>